<sequence>MALAGSRSITGFMPAVAPTLRPTIIPPCRLQEAEYFAVSMAANEAPGWFIPTSRLVVMSKMRRKLGKNRSIHIRAESANVDFAKQYGRIVGVGEAASLAPKALQSRSLFVGAAMGTAFGSDHPGL</sequence>
<dbReference type="AlphaFoldDB" id="A0A8H5DKX0"/>
<protein>
    <submittedName>
        <fullName evidence="1">Uncharacterized protein</fullName>
    </submittedName>
</protein>
<accession>A0A8H5DKX0</accession>
<gene>
    <name evidence="1" type="ORF">FANTH_14777</name>
</gene>
<evidence type="ECO:0000313" key="1">
    <source>
        <dbReference type="EMBL" id="KAF5227404.1"/>
    </source>
</evidence>
<dbReference type="EMBL" id="JABEVY010000812">
    <property type="protein sequence ID" value="KAF5227404.1"/>
    <property type="molecule type" value="Genomic_DNA"/>
</dbReference>
<reference evidence="1 2" key="1">
    <citation type="journal article" date="2020" name="BMC Genomics">
        <title>Correction to: Identification and distribution of gene clusters required for synthesis of sphingolipid metabolism inhibitors in diverse species of the filamentous fungus Fusarium.</title>
        <authorList>
            <person name="Kim H.S."/>
            <person name="Lohmar J.M."/>
            <person name="Busman M."/>
            <person name="Brown D.W."/>
            <person name="Naumann T.A."/>
            <person name="Divon H.H."/>
            <person name="Lysoe E."/>
            <person name="Uhlig S."/>
            <person name="Proctor R.H."/>
        </authorList>
    </citation>
    <scope>NUCLEOTIDE SEQUENCE [LARGE SCALE GENOMIC DNA]</scope>
    <source>
        <strain evidence="1 2">NRRL 25214</strain>
    </source>
</reference>
<organism evidence="1 2">
    <name type="scientific">Fusarium anthophilum</name>
    <dbReference type="NCBI Taxonomy" id="48485"/>
    <lineage>
        <taxon>Eukaryota</taxon>
        <taxon>Fungi</taxon>
        <taxon>Dikarya</taxon>
        <taxon>Ascomycota</taxon>
        <taxon>Pezizomycotina</taxon>
        <taxon>Sordariomycetes</taxon>
        <taxon>Hypocreomycetidae</taxon>
        <taxon>Hypocreales</taxon>
        <taxon>Nectriaceae</taxon>
        <taxon>Fusarium</taxon>
        <taxon>Fusarium fujikuroi species complex</taxon>
    </lineage>
</organism>
<comment type="caution">
    <text evidence="1">The sequence shown here is derived from an EMBL/GenBank/DDBJ whole genome shotgun (WGS) entry which is preliminary data.</text>
</comment>
<keyword evidence="2" id="KW-1185">Reference proteome</keyword>
<proteinExistence type="predicted"/>
<evidence type="ECO:0000313" key="2">
    <source>
        <dbReference type="Proteomes" id="UP000573603"/>
    </source>
</evidence>
<name>A0A8H5DKX0_9HYPO</name>
<dbReference type="Proteomes" id="UP000573603">
    <property type="component" value="Unassembled WGS sequence"/>
</dbReference>